<evidence type="ECO:0000256" key="2">
    <source>
        <dbReference type="ARBA" id="ARBA00006555"/>
    </source>
</evidence>
<feature type="domain" description="TonB C-terminal" evidence="11">
    <location>
        <begin position="150"/>
        <end position="237"/>
    </location>
</feature>
<dbReference type="GO" id="GO:0015031">
    <property type="term" value="P:protein transport"/>
    <property type="evidence" value="ECO:0007669"/>
    <property type="project" value="UniProtKB-KW"/>
</dbReference>
<keyword evidence="3" id="KW-0813">Transport</keyword>
<keyword evidence="7" id="KW-0653">Protein transport</keyword>
<accession>A0A212LYY9</accession>
<dbReference type="PROSITE" id="PS52015">
    <property type="entry name" value="TONB_CTD"/>
    <property type="match status" value="1"/>
</dbReference>
<evidence type="ECO:0000256" key="8">
    <source>
        <dbReference type="ARBA" id="ARBA00022989"/>
    </source>
</evidence>
<evidence type="ECO:0000256" key="9">
    <source>
        <dbReference type="ARBA" id="ARBA00023136"/>
    </source>
</evidence>
<evidence type="ECO:0000256" key="1">
    <source>
        <dbReference type="ARBA" id="ARBA00004383"/>
    </source>
</evidence>
<feature type="compositionally biased region" description="Low complexity" evidence="10">
    <location>
        <begin position="53"/>
        <end position="75"/>
    </location>
</feature>
<dbReference type="SUPFAM" id="SSF74653">
    <property type="entry name" value="TolA/TonB C-terminal domain"/>
    <property type="match status" value="1"/>
</dbReference>
<evidence type="ECO:0000256" key="5">
    <source>
        <dbReference type="ARBA" id="ARBA00022519"/>
    </source>
</evidence>
<dbReference type="AlphaFoldDB" id="A0A212LYY9"/>
<dbReference type="GO" id="GO:0098797">
    <property type="term" value="C:plasma membrane protein complex"/>
    <property type="evidence" value="ECO:0007669"/>
    <property type="project" value="TreeGrafter"/>
</dbReference>
<comment type="similarity">
    <text evidence="2">Belongs to the TonB family.</text>
</comment>
<name>A0A212LYY9_9FIRM</name>
<evidence type="ECO:0000256" key="7">
    <source>
        <dbReference type="ARBA" id="ARBA00022927"/>
    </source>
</evidence>
<dbReference type="InterPro" id="IPR006260">
    <property type="entry name" value="TonB/TolA_C"/>
</dbReference>
<keyword evidence="6" id="KW-0812">Transmembrane</keyword>
<dbReference type="GO" id="GO:0031992">
    <property type="term" value="F:energy transducer activity"/>
    <property type="evidence" value="ECO:0007669"/>
    <property type="project" value="TreeGrafter"/>
</dbReference>
<gene>
    <name evidence="12" type="ORF">KL86SPO_50438</name>
</gene>
<dbReference type="Pfam" id="PF03544">
    <property type="entry name" value="TonB_C"/>
    <property type="match status" value="1"/>
</dbReference>
<proteinExistence type="inferred from homology"/>
<dbReference type="RefSeq" id="WP_288185285.1">
    <property type="nucleotide sequence ID" value="NZ_LT608335.1"/>
</dbReference>
<organism evidence="12">
    <name type="scientific">uncultured Sporomusa sp</name>
    <dbReference type="NCBI Taxonomy" id="307249"/>
    <lineage>
        <taxon>Bacteria</taxon>
        <taxon>Bacillati</taxon>
        <taxon>Bacillota</taxon>
        <taxon>Negativicutes</taxon>
        <taxon>Selenomonadales</taxon>
        <taxon>Sporomusaceae</taxon>
        <taxon>Sporomusa</taxon>
        <taxon>environmental samples</taxon>
    </lineage>
</organism>
<evidence type="ECO:0000256" key="6">
    <source>
        <dbReference type="ARBA" id="ARBA00022692"/>
    </source>
</evidence>
<sequence length="237" mass="24502">MTYGMCWYKAFSLSCVAHLLCGILLVAVLGNIESQPLPERQMVIELTAVEGSSSQSSEPAPAVSPASPAVSPTETQAKPAVSRPAVSPVDRQVAVPRAGHVLAGSESAVVTAAVAGVAGGSGESTAAEPAAGSGSERAAARAPGGGELDNIINAFLHQIEKRKDYPYMARRRGQEGTVTVAVRLNEVGELASVQVLRSSGVAALDEAALALVRKVCPFTHNTGQMIAMNIPIDYQIE</sequence>
<evidence type="ECO:0000256" key="3">
    <source>
        <dbReference type="ARBA" id="ARBA00022448"/>
    </source>
</evidence>
<evidence type="ECO:0000259" key="11">
    <source>
        <dbReference type="PROSITE" id="PS52015"/>
    </source>
</evidence>
<evidence type="ECO:0000256" key="10">
    <source>
        <dbReference type="SAM" id="MobiDB-lite"/>
    </source>
</evidence>
<keyword evidence="5" id="KW-0997">Cell inner membrane</keyword>
<dbReference type="InterPro" id="IPR037682">
    <property type="entry name" value="TonB_C"/>
</dbReference>
<feature type="compositionally biased region" description="Low complexity" evidence="10">
    <location>
        <begin position="123"/>
        <end position="142"/>
    </location>
</feature>
<dbReference type="PANTHER" id="PTHR33446">
    <property type="entry name" value="PROTEIN TONB-RELATED"/>
    <property type="match status" value="1"/>
</dbReference>
<dbReference type="InterPro" id="IPR051045">
    <property type="entry name" value="TonB-dependent_transducer"/>
</dbReference>
<keyword evidence="4" id="KW-1003">Cell membrane</keyword>
<evidence type="ECO:0000313" key="12">
    <source>
        <dbReference type="EMBL" id="SCM82667.1"/>
    </source>
</evidence>
<evidence type="ECO:0000256" key="4">
    <source>
        <dbReference type="ARBA" id="ARBA00022475"/>
    </source>
</evidence>
<protein>
    <submittedName>
        <fullName evidence="12">Putative TonB family protein</fullName>
    </submittedName>
</protein>
<dbReference type="GO" id="GO:0055085">
    <property type="term" value="P:transmembrane transport"/>
    <property type="evidence" value="ECO:0007669"/>
    <property type="project" value="InterPro"/>
</dbReference>
<feature type="region of interest" description="Disordered" evidence="10">
    <location>
        <begin position="120"/>
        <end position="144"/>
    </location>
</feature>
<feature type="region of interest" description="Disordered" evidence="10">
    <location>
        <begin position="53"/>
        <end position="88"/>
    </location>
</feature>
<dbReference type="Gene3D" id="3.30.1150.10">
    <property type="match status" value="1"/>
</dbReference>
<keyword evidence="9" id="KW-0472">Membrane</keyword>
<dbReference type="NCBIfam" id="TIGR01352">
    <property type="entry name" value="tonB_Cterm"/>
    <property type="match status" value="1"/>
</dbReference>
<reference evidence="12" key="1">
    <citation type="submission" date="2016-08" db="EMBL/GenBank/DDBJ databases">
        <authorList>
            <person name="Seilhamer J.J."/>
        </authorList>
    </citation>
    <scope>NUCLEOTIDE SEQUENCE</scope>
    <source>
        <strain evidence="12">86</strain>
    </source>
</reference>
<comment type="subcellular location">
    <subcellularLocation>
        <location evidence="1">Cell inner membrane</location>
        <topology evidence="1">Single-pass membrane protein</topology>
        <orientation evidence="1">Periplasmic side</orientation>
    </subcellularLocation>
</comment>
<dbReference type="PANTHER" id="PTHR33446:SF2">
    <property type="entry name" value="PROTEIN TONB"/>
    <property type="match status" value="1"/>
</dbReference>
<dbReference type="EMBL" id="FMJE01000005">
    <property type="protein sequence ID" value="SCM82667.1"/>
    <property type="molecule type" value="Genomic_DNA"/>
</dbReference>
<keyword evidence="8" id="KW-1133">Transmembrane helix</keyword>